<gene>
    <name evidence="11" type="ORF">Dsin_016103</name>
</gene>
<dbReference type="InterPro" id="IPR021109">
    <property type="entry name" value="Peptidase_aspartic_dom_sf"/>
</dbReference>
<dbReference type="InterPro" id="IPR032861">
    <property type="entry name" value="TAXi_N"/>
</dbReference>
<dbReference type="FunFam" id="2.40.70.10:FF:000027">
    <property type="entry name" value="Aspartic proteinase Asp1 isoform A"/>
    <property type="match status" value="1"/>
</dbReference>
<comment type="caution">
    <text evidence="11">The sequence shown here is derived from an EMBL/GenBank/DDBJ whole genome shotgun (WGS) entry which is preliminary data.</text>
</comment>
<evidence type="ECO:0000256" key="8">
    <source>
        <dbReference type="ARBA" id="ARBA00077656"/>
    </source>
</evidence>
<dbReference type="PROSITE" id="PS51767">
    <property type="entry name" value="PEPTIDASE_A1"/>
    <property type="match status" value="1"/>
</dbReference>
<evidence type="ECO:0000256" key="3">
    <source>
        <dbReference type="ARBA" id="ARBA00022729"/>
    </source>
</evidence>
<evidence type="ECO:0000313" key="11">
    <source>
        <dbReference type="EMBL" id="KAK3211397.1"/>
    </source>
</evidence>
<reference evidence="11" key="1">
    <citation type="journal article" date="2023" name="Plant J.">
        <title>Genome sequences and population genomics provide insights into the demographic history, inbreeding, and mutation load of two 'living fossil' tree species of Dipteronia.</title>
        <authorList>
            <person name="Feng Y."/>
            <person name="Comes H.P."/>
            <person name="Chen J."/>
            <person name="Zhu S."/>
            <person name="Lu R."/>
            <person name="Zhang X."/>
            <person name="Li P."/>
            <person name="Qiu J."/>
            <person name="Olsen K.M."/>
            <person name="Qiu Y."/>
        </authorList>
    </citation>
    <scope>NUCLEOTIDE SEQUENCE</scope>
    <source>
        <strain evidence="11">NBL</strain>
    </source>
</reference>
<keyword evidence="3" id="KW-0732">Signal</keyword>
<comment type="similarity">
    <text evidence="1">Belongs to the peptidase A1 family.</text>
</comment>
<name>A0AAE0ADP5_9ROSI</name>
<dbReference type="EMBL" id="JANJYJ010000005">
    <property type="protein sequence ID" value="KAK3211397.1"/>
    <property type="molecule type" value="Genomic_DNA"/>
</dbReference>
<keyword evidence="2" id="KW-0645">Protease</keyword>
<keyword evidence="4" id="KW-0677">Repeat</keyword>
<organism evidence="11 12">
    <name type="scientific">Dipteronia sinensis</name>
    <dbReference type="NCBI Taxonomy" id="43782"/>
    <lineage>
        <taxon>Eukaryota</taxon>
        <taxon>Viridiplantae</taxon>
        <taxon>Streptophyta</taxon>
        <taxon>Embryophyta</taxon>
        <taxon>Tracheophyta</taxon>
        <taxon>Spermatophyta</taxon>
        <taxon>Magnoliopsida</taxon>
        <taxon>eudicotyledons</taxon>
        <taxon>Gunneridae</taxon>
        <taxon>Pentapetalae</taxon>
        <taxon>rosids</taxon>
        <taxon>malvids</taxon>
        <taxon>Sapindales</taxon>
        <taxon>Sapindaceae</taxon>
        <taxon>Hippocastanoideae</taxon>
        <taxon>Acereae</taxon>
        <taxon>Dipteronia</taxon>
    </lineage>
</organism>
<dbReference type="CDD" id="cd05475">
    <property type="entry name" value="nucellin_like"/>
    <property type="match status" value="1"/>
</dbReference>
<sequence length="455" mass="50602">MTHFINPQHPFNSTIKFIRSIHNNITDMRKGEVGFVLVVVFLLLGFSSASTDDKYQKWRKSMFSPDSTTTSSLLINRAGSSILFPVHGNVYPTGYYNVTLFVGQPAKPYFLDLDTGSDLTWLQCDAPCVQCTPAPHPLYRPSNDLVICKDPICESLHAPGEHKCENPEQCDYEVEYADGGSSLGVLVRDVFAFNYTNGVRLNPRLALGCGYDQLPGTSYHPLDGILGLGRGKSSVLSQLHNQNLVRNVIGHCLSGQGGGYLFFGDDLYDSSRVVWTSMSSDYTKHYSPGVAELFFSGKSSGLKNLLMIFDSGSSYTYLNSQAYEALTFMIKKELTGKSLKEAVDDQTLSLCWKGRKPFKSLRDVKKYFKTIALSFTNGRTKTLYELTPEAYLIISSKGNVCLGILNGSEVGLHDLNLIGDISMQDKMVIFDNDKQMIGWIPANCDRLPKSRTMYI</sequence>
<evidence type="ECO:0000256" key="2">
    <source>
        <dbReference type="ARBA" id="ARBA00022670"/>
    </source>
</evidence>
<dbReference type="Gene3D" id="2.40.70.10">
    <property type="entry name" value="Acid Proteases"/>
    <property type="match status" value="2"/>
</dbReference>
<dbReference type="FunFam" id="2.40.70.10:FF:000015">
    <property type="entry name" value="Aspartyl protease family protein"/>
    <property type="match status" value="1"/>
</dbReference>
<evidence type="ECO:0000256" key="6">
    <source>
        <dbReference type="ARBA" id="ARBA00022801"/>
    </source>
</evidence>
<dbReference type="InterPro" id="IPR033121">
    <property type="entry name" value="PEPTIDASE_A1"/>
</dbReference>
<feature type="active site" evidence="9">
    <location>
        <position position="114"/>
    </location>
</feature>
<dbReference type="GO" id="GO:0006508">
    <property type="term" value="P:proteolysis"/>
    <property type="evidence" value="ECO:0007669"/>
    <property type="project" value="UniProtKB-KW"/>
</dbReference>
<dbReference type="AlphaFoldDB" id="A0AAE0ADP5"/>
<dbReference type="InterPro" id="IPR032799">
    <property type="entry name" value="TAXi_C"/>
</dbReference>
<accession>A0AAE0ADP5</accession>
<dbReference type="SUPFAM" id="SSF50630">
    <property type="entry name" value="Acid proteases"/>
    <property type="match status" value="1"/>
</dbReference>
<keyword evidence="12" id="KW-1185">Reference proteome</keyword>
<dbReference type="GO" id="GO:0004190">
    <property type="term" value="F:aspartic-type endopeptidase activity"/>
    <property type="evidence" value="ECO:0007669"/>
    <property type="project" value="UniProtKB-KW"/>
</dbReference>
<protein>
    <recommendedName>
        <fullName evidence="7">Aspartic proteinase Asp1</fullName>
    </recommendedName>
    <alternativeName>
        <fullName evidence="8">Nucellin-like protein</fullName>
    </alternativeName>
</protein>
<dbReference type="InterPro" id="IPR033823">
    <property type="entry name" value="Nucellin"/>
</dbReference>
<evidence type="ECO:0000256" key="4">
    <source>
        <dbReference type="ARBA" id="ARBA00022737"/>
    </source>
</evidence>
<dbReference type="PANTHER" id="PTHR13683:SF800">
    <property type="entry name" value="EUKARYOTIC ASPARTYL PROTEASE FAMILY PROTEIN"/>
    <property type="match status" value="1"/>
</dbReference>
<keyword evidence="6" id="KW-0378">Hydrolase</keyword>
<dbReference type="Proteomes" id="UP001281410">
    <property type="component" value="Unassembled WGS sequence"/>
</dbReference>
<evidence type="ECO:0000256" key="5">
    <source>
        <dbReference type="ARBA" id="ARBA00022750"/>
    </source>
</evidence>
<evidence type="ECO:0000259" key="10">
    <source>
        <dbReference type="PROSITE" id="PS51767"/>
    </source>
</evidence>
<feature type="domain" description="Peptidase A1" evidence="10">
    <location>
        <begin position="96"/>
        <end position="440"/>
    </location>
</feature>
<dbReference type="Pfam" id="PF14541">
    <property type="entry name" value="TAXi_C"/>
    <property type="match status" value="1"/>
</dbReference>
<keyword evidence="5" id="KW-0064">Aspartyl protease</keyword>
<dbReference type="InterPro" id="IPR001461">
    <property type="entry name" value="Aspartic_peptidase_A1"/>
</dbReference>
<feature type="active site" evidence="9">
    <location>
        <position position="310"/>
    </location>
</feature>
<evidence type="ECO:0000256" key="1">
    <source>
        <dbReference type="ARBA" id="ARBA00007447"/>
    </source>
</evidence>
<evidence type="ECO:0000256" key="9">
    <source>
        <dbReference type="PIRSR" id="PIRSR601461-1"/>
    </source>
</evidence>
<evidence type="ECO:0000256" key="7">
    <source>
        <dbReference type="ARBA" id="ARBA00068871"/>
    </source>
</evidence>
<evidence type="ECO:0000313" key="12">
    <source>
        <dbReference type="Proteomes" id="UP001281410"/>
    </source>
</evidence>
<dbReference type="Pfam" id="PF14543">
    <property type="entry name" value="TAXi_N"/>
    <property type="match status" value="1"/>
</dbReference>
<dbReference type="PANTHER" id="PTHR13683">
    <property type="entry name" value="ASPARTYL PROTEASES"/>
    <property type="match status" value="1"/>
</dbReference>
<proteinExistence type="inferred from homology"/>